<dbReference type="RefSeq" id="WP_159442836.1">
    <property type="nucleotide sequence ID" value="NZ_CAUUUB010000046.1"/>
</dbReference>
<proteinExistence type="predicted"/>
<protein>
    <submittedName>
        <fullName evidence="1">Uncharacterized protein</fullName>
    </submittedName>
</protein>
<organism evidence="1 2">
    <name type="scientific">Segatella oulorum</name>
    <dbReference type="NCBI Taxonomy" id="28136"/>
    <lineage>
        <taxon>Bacteria</taxon>
        <taxon>Pseudomonadati</taxon>
        <taxon>Bacteroidota</taxon>
        <taxon>Bacteroidia</taxon>
        <taxon>Bacteroidales</taxon>
        <taxon>Prevotellaceae</taxon>
        <taxon>Segatella</taxon>
    </lineage>
</organism>
<evidence type="ECO:0000313" key="1">
    <source>
        <dbReference type="EMBL" id="SJZ55474.1"/>
    </source>
</evidence>
<reference evidence="1 2" key="1">
    <citation type="submission" date="2017-02" db="EMBL/GenBank/DDBJ databases">
        <authorList>
            <person name="Peterson S.W."/>
        </authorList>
    </citation>
    <scope>NUCLEOTIDE SEQUENCE [LARGE SCALE GENOMIC DNA]</scope>
    <source>
        <strain evidence="1 2">ATCC 43324</strain>
    </source>
</reference>
<evidence type="ECO:0000313" key="2">
    <source>
        <dbReference type="Proteomes" id="UP000190065"/>
    </source>
</evidence>
<dbReference type="AlphaFoldDB" id="A0A1T4LLZ9"/>
<dbReference type="Proteomes" id="UP000190065">
    <property type="component" value="Unassembled WGS sequence"/>
</dbReference>
<sequence length="54" mass="6269">MLQKRLQRYFPHAPSAQKKPIKHGWSATFFDLNHFLLSEKMQTDVRTTSAPLLG</sequence>
<accession>A0A1T4LLZ9</accession>
<dbReference type="EMBL" id="FUXK01000004">
    <property type="protein sequence ID" value="SJZ55474.1"/>
    <property type="molecule type" value="Genomic_DNA"/>
</dbReference>
<gene>
    <name evidence="1" type="ORF">SAMN02745202_00441</name>
</gene>
<name>A0A1T4LLZ9_9BACT</name>